<dbReference type="PANTHER" id="PTHR34666">
    <property type="entry name" value="EXPRESSED PROTEIN"/>
    <property type="match status" value="1"/>
</dbReference>
<sequence>MIEQPSLSDDFTFPTVTAAINSPPHFRSPAFSSPSSSSTTPFWFVSASAAPESIAQPPDSKQGTHRRRSFTEGVGARVLVSTATSVTHDDDGEGSYVDEEERMDMLWEDLNDELGHNRGARKSSAGGSDPPSGSVPVSEVVARFYCSRFASPRTALFALSGSSYKPGRLRLLDFDGARWCK</sequence>
<feature type="compositionally biased region" description="Low complexity" evidence="1">
    <location>
        <begin position="123"/>
        <end position="135"/>
    </location>
</feature>
<keyword evidence="3" id="KW-1185">Reference proteome</keyword>
<name>A0AAV7E8H5_ARIFI</name>
<reference evidence="2 3" key="1">
    <citation type="submission" date="2021-07" db="EMBL/GenBank/DDBJ databases">
        <title>The Aristolochia fimbriata genome: insights into angiosperm evolution, floral development and chemical biosynthesis.</title>
        <authorList>
            <person name="Jiao Y."/>
        </authorList>
    </citation>
    <scope>NUCLEOTIDE SEQUENCE [LARGE SCALE GENOMIC DNA]</scope>
    <source>
        <strain evidence="2">IBCAS-2021</strain>
        <tissue evidence="2">Leaf</tissue>
    </source>
</reference>
<dbReference type="Proteomes" id="UP000825729">
    <property type="component" value="Unassembled WGS sequence"/>
</dbReference>
<feature type="region of interest" description="Disordered" evidence="1">
    <location>
        <begin position="115"/>
        <end position="135"/>
    </location>
</feature>
<evidence type="ECO:0000256" key="1">
    <source>
        <dbReference type="SAM" id="MobiDB-lite"/>
    </source>
</evidence>
<dbReference type="AlphaFoldDB" id="A0AAV7E8H5"/>
<comment type="caution">
    <text evidence="2">The sequence shown here is derived from an EMBL/GenBank/DDBJ whole genome shotgun (WGS) entry which is preliminary data.</text>
</comment>
<dbReference type="EMBL" id="JAINDJ010000006">
    <property type="protein sequence ID" value="KAG9444106.1"/>
    <property type="molecule type" value="Genomic_DNA"/>
</dbReference>
<evidence type="ECO:0000313" key="3">
    <source>
        <dbReference type="Proteomes" id="UP000825729"/>
    </source>
</evidence>
<proteinExistence type="predicted"/>
<evidence type="ECO:0000313" key="2">
    <source>
        <dbReference type="EMBL" id="KAG9444106.1"/>
    </source>
</evidence>
<feature type="region of interest" description="Disordered" evidence="1">
    <location>
        <begin position="51"/>
        <end position="73"/>
    </location>
</feature>
<organism evidence="2 3">
    <name type="scientific">Aristolochia fimbriata</name>
    <name type="common">White veined hardy Dutchman's pipe vine</name>
    <dbReference type="NCBI Taxonomy" id="158543"/>
    <lineage>
        <taxon>Eukaryota</taxon>
        <taxon>Viridiplantae</taxon>
        <taxon>Streptophyta</taxon>
        <taxon>Embryophyta</taxon>
        <taxon>Tracheophyta</taxon>
        <taxon>Spermatophyta</taxon>
        <taxon>Magnoliopsida</taxon>
        <taxon>Magnoliidae</taxon>
        <taxon>Piperales</taxon>
        <taxon>Aristolochiaceae</taxon>
        <taxon>Aristolochia</taxon>
    </lineage>
</organism>
<gene>
    <name evidence="2" type="ORF">H6P81_015446</name>
</gene>
<protein>
    <submittedName>
        <fullName evidence="2">Uncharacterized protein</fullName>
    </submittedName>
</protein>
<accession>A0AAV7E8H5</accession>
<dbReference type="PANTHER" id="PTHR34666:SF1">
    <property type="entry name" value="OS02G0554800 PROTEIN"/>
    <property type="match status" value="1"/>
</dbReference>